<gene>
    <name evidence="2" type="ORF">QR46_1187</name>
</gene>
<feature type="coiled-coil region" evidence="1">
    <location>
        <begin position="12"/>
        <end position="39"/>
    </location>
</feature>
<comment type="caution">
    <text evidence="2">The sequence shown here is derived from an EMBL/GenBank/DDBJ whole genome shotgun (WGS) entry which is preliminary data.</text>
</comment>
<reference evidence="2 3" key="1">
    <citation type="journal article" date="2015" name="Mol. Biochem. Parasitol.">
        <title>Identification of polymorphic genes for use in assemblage B genotyping assays through comparative genomics of multiple assemblage B Giardia duodenalis isolates.</title>
        <authorList>
            <person name="Wielinga C."/>
            <person name="Thompson R.C."/>
            <person name="Monis P."/>
            <person name="Ryan U."/>
        </authorList>
    </citation>
    <scope>NUCLEOTIDE SEQUENCE [LARGE SCALE GENOMIC DNA]</scope>
    <source>
        <strain evidence="2 3">BAH15c1</strain>
    </source>
</reference>
<dbReference type="VEuPathDB" id="GiardiaDB:QR46_1187"/>
<evidence type="ECO:0000313" key="2">
    <source>
        <dbReference type="EMBL" id="KWX14826.1"/>
    </source>
</evidence>
<dbReference type="OrthoDB" id="10252852at2759"/>
<keyword evidence="1" id="KW-0175">Coiled coil</keyword>
<accession>A0A132NXN4</accession>
<protein>
    <submittedName>
        <fullName evidence="2">Uncharacterized protein</fullName>
    </submittedName>
</protein>
<dbReference type="EMBL" id="JXTI01000022">
    <property type="protein sequence ID" value="KWX14826.1"/>
    <property type="molecule type" value="Genomic_DNA"/>
</dbReference>
<dbReference type="Proteomes" id="UP000070089">
    <property type="component" value="Unassembled WGS sequence"/>
</dbReference>
<name>A0A132NXN4_GIAIN</name>
<evidence type="ECO:0000313" key="3">
    <source>
        <dbReference type="Proteomes" id="UP000070089"/>
    </source>
</evidence>
<organism evidence="2 3">
    <name type="scientific">Giardia duodenalis assemblage B</name>
    <dbReference type="NCBI Taxonomy" id="1394984"/>
    <lineage>
        <taxon>Eukaryota</taxon>
        <taxon>Metamonada</taxon>
        <taxon>Diplomonadida</taxon>
        <taxon>Hexamitidae</taxon>
        <taxon>Giardiinae</taxon>
        <taxon>Giardia</taxon>
    </lineage>
</organism>
<sequence>MVDPKMPDMLTSEDIEAEIRRLQNELAENNKELTRIRMEYHQAEQCLQNWQGRFALSKDFQSRSLAPVEDHRFFMAPIGSVVTDNTDLSLIKVTLLDSFKGSCTNLESWEKVWIIGIAECGSSSRSSAASDLLASSSDVISGYIGTIPASDATFNYTEPYNNSVHIARHLLDSARTTGCSHITEDQDPFTLGTSPQLPRVLEAVGEQPMQHEFVSILADIVAVDQETIKLTISEPLPPEFILLDLKVYHPYIEGLTNLLKQEN</sequence>
<evidence type="ECO:0000256" key="1">
    <source>
        <dbReference type="SAM" id="Coils"/>
    </source>
</evidence>
<dbReference type="AlphaFoldDB" id="A0A132NXN4"/>
<proteinExistence type="predicted"/>